<sequence length="86" mass="8757">AVPLPPAAASVAEAQGRHGRRRLGKEGAAVSVAAAVAGRGREELPLHLVVVRPGSDPVPPPALVVGGGEPDHYPRADRVLGPDEHV</sequence>
<proteinExistence type="predicted"/>
<reference evidence="2 3" key="1">
    <citation type="journal article" date="2012" name="Genome Biol.">
        <title>Genome and low-iron response of an oceanic diatom adapted to chronic iron limitation.</title>
        <authorList>
            <person name="Lommer M."/>
            <person name="Specht M."/>
            <person name="Roy A.S."/>
            <person name="Kraemer L."/>
            <person name="Andreson R."/>
            <person name="Gutowska M.A."/>
            <person name="Wolf J."/>
            <person name="Bergner S.V."/>
            <person name="Schilhabel M.B."/>
            <person name="Klostermeier U.C."/>
            <person name="Beiko R.G."/>
            <person name="Rosenstiel P."/>
            <person name="Hippler M."/>
            <person name="Laroche J."/>
        </authorList>
    </citation>
    <scope>NUCLEOTIDE SEQUENCE [LARGE SCALE GENOMIC DNA]</scope>
    <source>
        <strain evidence="2 3">CCMP1005</strain>
    </source>
</reference>
<evidence type="ECO:0000313" key="3">
    <source>
        <dbReference type="Proteomes" id="UP000266841"/>
    </source>
</evidence>
<keyword evidence="3" id="KW-1185">Reference proteome</keyword>
<evidence type="ECO:0000256" key="1">
    <source>
        <dbReference type="SAM" id="MobiDB-lite"/>
    </source>
</evidence>
<feature type="compositionally biased region" description="Basic and acidic residues" evidence="1">
    <location>
        <begin position="69"/>
        <end position="86"/>
    </location>
</feature>
<dbReference type="EMBL" id="AGNL01045137">
    <property type="protein sequence ID" value="EJK49086.1"/>
    <property type="molecule type" value="Genomic_DNA"/>
</dbReference>
<feature type="region of interest" description="Disordered" evidence="1">
    <location>
        <begin position="55"/>
        <end position="86"/>
    </location>
</feature>
<gene>
    <name evidence="2" type="ORF">THAOC_32070</name>
</gene>
<name>K0RJP5_THAOC</name>
<feature type="region of interest" description="Disordered" evidence="1">
    <location>
        <begin position="1"/>
        <end position="27"/>
    </location>
</feature>
<dbReference type="AlphaFoldDB" id="K0RJP5"/>
<accession>K0RJP5</accession>
<dbReference type="Proteomes" id="UP000266841">
    <property type="component" value="Unassembled WGS sequence"/>
</dbReference>
<organism evidence="2 3">
    <name type="scientific">Thalassiosira oceanica</name>
    <name type="common">Marine diatom</name>
    <dbReference type="NCBI Taxonomy" id="159749"/>
    <lineage>
        <taxon>Eukaryota</taxon>
        <taxon>Sar</taxon>
        <taxon>Stramenopiles</taxon>
        <taxon>Ochrophyta</taxon>
        <taxon>Bacillariophyta</taxon>
        <taxon>Coscinodiscophyceae</taxon>
        <taxon>Thalassiosirophycidae</taxon>
        <taxon>Thalassiosirales</taxon>
        <taxon>Thalassiosiraceae</taxon>
        <taxon>Thalassiosira</taxon>
    </lineage>
</organism>
<feature type="non-terminal residue" evidence="2">
    <location>
        <position position="1"/>
    </location>
</feature>
<evidence type="ECO:0000313" key="2">
    <source>
        <dbReference type="EMBL" id="EJK49086.1"/>
    </source>
</evidence>
<comment type="caution">
    <text evidence="2">The sequence shown here is derived from an EMBL/GenBank/DDBJ whole genome shotgun (WGS) entry which is preliminary data.</text>
</comment>
<protein>
    <submittedName>
        <fullName evidence="2">Uncharacterized protein</fullName>
    </submittedName>
</protein>